<dbReference type="EMBL" id="CM000881">
    <property type="protein sequence ID" value="KQK08077.2"/>
    <property type="molecule type" value="Genomic_DNA"/>
</dbReference>
<reference evidence="4 5" key="1">
    <citation type="journal article" date="2010" name="Nature">
        <title>Genome sequencing and analysis of the model grass Brachypodium distachyon.</title>
        <authorList>
            <consortium name="International Brachypodium Initiative"/>
        </authorList>
    </citation>
    <scope>NUCLEOTIDE SEQUENCE [LARGE SCALE GENOMIC DNA]</scope>
    <source>
        <strain evidence="4 5">Bd21</strain>
    </source>
</reference>
<evidence type="ECO:0000313" key="5">
    <source>
        <dbReference type="EnsemblPlants" id="KQK08077"/>
    </source>
</evidence>
<keyword evidence="2" id="KW-0812">Transmembrane</keyword>
<dbReference type="EnsemblPlants" id="KQK08077">
    <property type="protein sequence ID" value="KQK08077"/>
    <property type="gene ID" value="BRADI_2g39616v3"/>
</dbReference>
<evidence type="ECO:0000313" key="4">
    <source>
        <dbReference type="EMBL" id="KQK08077.2"/>
    </source>
</evidence>
<reference evidence="4" key="2">
    <citation type="submission" date="2017-06" db="EMBL/GenBank/DDBJ databases">
        <title>WGS assembly of Brachypodium distachyon.</title>
        <authorList>
            <consortium name="The International Brachypodium Initiative"/>
            <person name="Lucas S."/>
            <person name="Harmon-Smith M."/>
            <person name="Lail K."/>
            <person name="Tice H."/>
            <person name="Grimwood J."/>
            <person name="Bruce D."/>
            <person name="Barry K."/>
            <person name="Shu S."/>
            <person name="Lindquist E."/>
            <person name="Wang M."/>
            <person name="Pitluck S."/>
            <person name="Vogel J.P."/>
            <person name="Garvin D.F."/>
            <person name="Mockler T.C."/>
            <person name="Schmutz J."/>
            <person name="Rokhsar D."/>
            <person name="Bevan M.W."/>
        </authorList>
    </citation>
    <scope>NUCLEOTIDE SEQUENCE</scope>
    <source>
        <strain evidence="4">Bd21</strain>
    </source>
</reference>
<dbReference type="InterPro" id="IPR005174">
    <property type="entry name" value="KIB1-4_b-propeller"/>
</dbReference>
<dbReference type="Proteomes" id="UP000008810">
    <property type="component" value="Chromosome 2"/>
</dbReference>
<dbReference type="AlphaFoldDB" id="A0A0Q3GC30"/>
<dbReference type="KEGG" id="bdi:100827569"/>
<dbReference type="GeneID" id="100827569"/>
<dbReference type="ExpressionAtlas" id="A0A0Q3GC30">
    <property type="expression patterns" value="baseline"/>
</dbReference>
<accession>A0A0Q3GC30</accession>
<dbReference type="PANTHER" id="PTHR33165">
    <property type="entry name" value="F-BOX DOMAIN CONTAINING PROTEIN-LIKE-RELATED"/>
    <property type="match status" value="1"/>
</dbReference>
<feature type="region of interest" description="Disordered" evidence="1">
    <location>
        <begin position="329"/>
        <end position="362"/>
    </location>
</feature>
<gene>
    <name evidence="5" type="primary">LOC100827569</name>
    <name evidence="4" type="ORF">BRADI_2g39616v3</name>
</gene>
<feature type="compositionally biased region" description="Acidic residues" evidence="1">
    <location>
        <begin position="330"/>
        <end position="349"/>
    </location>
</feature>
<feature type="compositionally biased region" description="Basic and acidic residues" evidence="1">
    <location>
        <begin position="1"/>
        <end position="14"/>
    </location>
</feature>
<protein>
    <recommendedName>
        <fullName evidence="3">KIB1-4 beta-propeller domain-containing protein</fullName>
    </recommendedName>
</protein>
<dbReference type="RefSeq" id="XP_024314851.1">
    <property type="nucleotide sequence ID" value="XM_024459083.1"/>
</dbReference>
<organism evidence="4">
    <name type="scientific">Brachypodium distachyon</name>
    <name type="common">Purple false brome</name>
    <name type="synonym">Trachynia distachya</name>
    <dbReference type="NCBI Taxonomy" id="15368"/>
    <lineage>
        <taxon>Eukaryota</taxon>
        <taxon>Viridiplantae</taxon>
        <taxon>Streptophyta</taxon>
        <taxon>Embryophyta</taxon>
        <taxon>Tracheophyta</taxon>
        <taxon>Spermatophyta</taxon>
        <taxon>Magnoliopsida</taxon>
        <taxon>Liliopsida</taxon>
        <taxon>Poales</taxon>
        <taxon>Poaceae</taxon>
        <taxon>BOP clade</taxon>
        <taxon>Pooideae</taxon>
        <taxon>Stipodae</taxon>
        <taxon>Brachypodieae</taxon>
        <taxon>Brachypodium</taxon>
    </lineage>
</organism>
<evidence type="ECO:0000256" key="1">
    <source>
        <dbReference type="SAM" id="MobiDB-lite"/>
    </source>
</evidence>
<dbReference type="Pfam" id="PF03478">
    <property type="entry name" value="Beta-prop_KIB1-4"/>
    <property type="match status" value="1"/>
</dbReference>
<keyword evidence="2" id="KW-0472">Membrane</keyword>
<evidence type="ECO:0000259" key="3">
    <source>
        <dbReference type="Pfam" id="PF03478"/>
    </source>
</evidence>
<dbReference type="OrthoDB" id="653077at2759"/>
<proteinExistence type="predicted"/>
<feature type="transmembrane region" description="Helical" evidence="2">
    <location>
        <begin position="209"/>
        <end position="232"/>
    </location>
</feature>
<dbReference type="Gramene" id="KQK08077">
    <property type="protein sequence ID" value="KQK08077"/>
    <property type="gene ID" value="BRADI_2g39616v3"/>
</dbReference>
<dbReference type="FunCoup" id="A0A0Q3GC30">
    <property type="interactions" value="467"/>
</dbReference>
<dbReference type="PANTHER" id="PTHR33165:SF57">
    <property type="entry name" value="OS10G0568000 PROTEIN"/>
    <property type="match status" value="1"/>
</dbReference>
<sequence>MDKLAGSSGDDKTPFRSRKRARSALDGGGCSLPGGGLNHRGTIRDWANLGDGPAGHIADLALANDVADYVRFRAVCRPWRRCSPDPRAAGLDARFLPRHWIMLENAFAGPRRRFFNVRTGECIRTDLPLLAYRRHLFALPTECLGMDLPLLPLLTLTTEGLLLLLHEPTHTLRLLNPLTLQLTRLPPVTALLRPDQQEAMARGSELRDMIRVCAASIIVAAGGAPIVAVTFYNPMALAVAKPGDETWAAIDHRDRLDITNSLPFRGRLYCASRLGVMVLDNISSGQPRLVMAAEWIKKPFYLCPMSASLHLVDNGGELMLVHRELLPMDYTDEDEDEDDDDDDDEEEEEEHHNHDEDDDRQTYSRNYQVYRVDLDAGILIPAVKINGRAVFMGMTRTISVSPEAFPFLTADTIYLGSDCDSEISGYNLVDGSREPCNYGSCYPSSMVECLCCCIKGTGKLLA</sequence>
<feature type="region of interest" description="Disordered" evidence="1">
    <location>
        <begin position="1"/>
        <end position="28"/>
    </location>
</feature>
<keyword evidence="6" id="KW-1185">Reference proteome</keyword>
<evidence type="ECO:0000313" key="6">
    <source>
        <dbReference type="Proteomes" id="UP000008810"/>
    </source>
</evidence>
<name>A0A0Q3GC30_BRADI</name>
<keyword evidence="2" id="KW-1133">Transmembrane helix</keyword>
<feature type="domain" description="KIB1-4 beta-propeller" evidence="3">
    <location>
        <begin position="159"/>
        <end position="418"/>
    </location>
</feature>
<reference evidence="5" key="3">
    <citation type="submission" date="2018-08" db="UniProtKB">
        <authorList>
            <consortium name="EnsemblPlants"/>
        </authorList>
    </citation>
    <scope>IDENTIFICATION</scope>
    <source>
        <strain evidence="5">cv. Bd21</strain>
    </source>
</reference>
<evidence type="ECO:0000256" key="2">
    <source>
        <dbReference type="SAM" id="Phobius"/>
    </source>
</evidence>